<dbReference type="EMBL" id="CP016287">
    <property type="protein sequence ID" value="ANP90004.1"/>
    <property type="molecule type" value="Genomic_DNA"/>
</dbReference>
<keyword evidence="1" id="KW-0732">Signal</keyword>
<dbReference type="PIRSF" id="PIRSF029958">
    <property type="entry name" value="Necrosis-inducing_protein"/>
    <property type="match status" value="1"/>
</dbReference>
<dbReference type="RefSeq" id="WP_065283530.1">
    <property type="nucleotide sequence ID" value="NZ_CP016287.1"/>
</dbReference>
<proteinExistence type="predicted"/>
<geneLocation type="plasmid" evidence="2 3">
    <name>unnamed1</name>
</geneLocation>
<dbReference type="Proteomes" id="UP000092691">
    <property type="component" value="Plasmid unnamed1"/>
</dbReference>
<dbReference type="PANTHER" id="PTHR33657">
    <property type="entry name" value="DOMAIN PROTEIN, PUTATIVE (AFU_ORTHOLOGUE AFUA_5G00600)-RELATED"/>
    <property type="match status" value="1"/>
</dbReference>
<protein>
    <submittedName>
        <fullName evidence="2">Necrosis-inducing protein</fullName>
    </submittedName>
</protein>
<evidence type="ECO:0000313" key="2">
    <source>
        <dbReference type="EMBL" id="ANP90004.1"/>
    </source>
</evidence>
<dbReference type="InterPro" id="IPR008701">
    <property type="entry name" value="NPP1"/>
</dbReference>
<evidence type="ECO:0000313" key="3">
    <source>
        <dbReference type="Proteomes" id="UP000092691"/>
    </source>
</evidence>
<organism evidence="2 3">
    <name type="scientific">Rhizobium leguminosarum</name>
    <dbReference type="NCBI Taxonomy" id="384"/>
    <lineage>
        <taxon>Bacteria</taxon>
        <taxon>Pseudomonadati</taxon>
        <taxon>Pseudomonadota</taxon>
        <taxon>Alphaproteobacteria</taxon>
        <taxon>Hyphomicrobiales</taxon>
        <taxon>Rhizobiaceae</taxon>
        <taxon>Rhizobium/Agrobacterium group</taxon>
        <taxon>Rhizobium</taxon>
    </lineage>
</organism>
<accession>A0A1B1CJT0</accession>
<dbReference type="PANTHER" id="PTHR33657:SF8">
    <property type="entry name" value="DOMAIN PROTEIN, PUTATIVE (AFU_ORTHOLOGUE AFUA_5G00600)-RELATED"/>
    <property type="match status" value="1"/>
</dbReference>
<dbReference type="Pfam" id="PF05630">
    <property type="entry name" value="NPP1"/>
    <property type="match status" value="1"/>
</dbReference>
<evidence type="ECO:0000256" key="1">
    <source>
        <dbReference type="SAM" id="SignalP"/>
    </source>
</evidence>
<feature type="chain" id="PRO_5008521009" evidence="1">
    <location>
        <begin position="28"/>
        <end position="236"/>
    </location>
</feature>
<name>A0A1B1CJT0_RHILE</name>
<sequence>MVFNFPRSLRTLLTTVIILCELSKAAAADVLDHDKVQGFPDSSADSLLKTFQPFLKVFTGCVPFPAVDAAGNVSGGLRPSGAMDGHCSKSTGQVYGRAQMFRGQCANMYAWYFPKEQNVDGPGNLGHRHGWQNIIVWTEACDSQSRIISVSYSDRGYYDRENSPQLEGTHPLVAYERPFPLNPSLMDTKYKGAMQPAISWLDLTPEARSTLETYDFGKGVPFNEYNYLFNLSKARL</sequence>
<reference evidence="2 3" key="1">
    <citation type="submission" date="2016-06" db="EMBL/GenBank/DDBJ databases">
        <title>Microsymbionts genomes from the relict species Vavilovia formosa.</title>
        <authorList>
            <person name="Chirak E."/>
            <person name="Kimeklis A."/>
            <person name="Andronov E."/>
        </authorList>
    </citation>
    <scope>NUCLEOTIDE SEQUENCE [LARGE SCALE GENOMIC DNA]</scope>
    <source>
        <strain evidence="2 3">Vaf10</strain>
        <plasmid evidence="3">Plasmid unnamed1</plasmid>
    </source>
</reference>
<gene>
    <name evidence="2" type="ORF">BA011_26250</name>
</gene>
<dbReference type="AlphaFoldDB" id="A0A1B1CJT0"/>
<feature type="signal peptide" evidence="1">
    <location>
        <begin position="1"/>
        <end position="27"/>
    </location>
</feature>
<keyword evidence="2" id="KW-0614">Plasmid</keyword>